<gene>
    <name evidence="1" type="ORF">PR048_019728</name>
</gene>
<proteinExistence type="predicted"/>
<dbReference type="Proteomes" id="UP001159363">
    <property type="component" value="Chromosome 6"/>
</dbReference>
<name>A0ABQ9H4A3_9NEOP</name>
<reference evidence="1 2" key="1">
    <citation type="submission" date="2023-02" db="EMBL/GenBank/DDBJ databases">
        <title>LHISI_Scaffold_Assembly.</title>
        <authorList>
            <person name="Stuart O.P."/>
            <person name="Cleave R."/>
            <person name="Magrath M.J.L."/>
            <person name="Mikheyev A.S."/>
        </authorList>
    </citation>
    <scope>NUCLEOTIDE SEQUENCE [LARGE SCALE GENOMIC DNA]</scope>
    <source>
        <strain evidence="1">Daus_M_001</strain>
        <tissue evidence="1">Leg muscle</tissue>
    </source>
</reference>
<evidence type="ECO:0000313" key="2">
    <source>
        <dbReference type="Proteomes" id="UP001159363"/>
    </source>
</evidence>
<accession>A0ABQ9H4A3</accession>
<keyword evidence="2" id="KW-1185">Reference proteome</keyword>
<comment type="caution">
    <text evidence="1">The sequence shown here is derived from an EMBL/GenBank/DDBJ whole genome shotgun (WGS) entry which is preliminary data.</text>
</comment>
<sequence>MCDHAVRDVLTNHPGLKEKPTEFFIAEMNPLKHIKLYFIRKSLNKVAKISLSNIICSVDEIAQDWESIITEKCMKALFLPLQCDEKTNNSYHSQLLFIVDLLMIDSLCKRYYSLKHK</sequence>
<dbReference type="EMBL" id="JARBHB010000007">
    <property type="protein sequence ID" value="KAJ8879122.1"/>
    <property type="molecule type" value="Genomic_DNA"/>
</dbReference>
<organism evidence="1 2">
    <name type="scientific">Dryococelus australis</name>
    <dbReference type="NCBI Taxonomy" id="614101"/>
    <lineage>
        <taxon>Eukaryota</taxon>
        <taxon>Metazoa</taxon>
        <taxon>Ecdysozoa</taxon>
        <taxon>Arthropoda</taxon>
        <taxon>Hexapoda</taxon>
        <taxon>Insecta</taxon>
        <taxon>Pterygota</taxon>
        <taxon>Neoptera</taxon>
        <taxon>Polyneoptera</taxon>
        <taxon>Phasmatodea</taxon>
        <taxon>Verophasmatodea</taxon>
        <taxon>Anareolatae</taxon>
        <taxon>Phasmatidae</taxon>
        <taxon>Eurycanthinae</taxon>
        <taxon>Dryococelus</taxon>
    </lineage>
</organism>
<protein>
    <submittedName>
        <fullName evidence="1">Uncharacterized protein</fullName>
    </submittedName>
</protein>
<evidence type="ECO:0000313" key="1">
    <source>
        <dbReference type="EMBL" id="KAJ8879122.1"/>
    </source>
</evidence>